<evidence type="ECO:0000256" key="5">
    <source>
        <dbReference type="ARBA" id="ARBA00022692"/>
    </source>
</evidence>
<evidence type="ECO:0000256" key="4">
    <source>
        <dbReference type="ARBA" id="ARBA00022475"/>
    </source>
</evidence>
<name>A0A372ZZ38_9ACTN</name>
<keyword evidence="3" id="KW-0813">Transport</keyword>
<feature type="transmembrane region" description="Helical" evidence="9">
    <location>
        <begin position="434"/>
        <end position="460"/>
    </location>
</feature>
<feature type="compositionally biased region" description="Pro residues" evidence="8">
    <location>
        <begin position="72"/>
        <end position="97"/>
    </location>
</feature>
<proteinExistence type="inferred from homology"/>
<evidence type="ECO:0000256" key="2">
    <source>
        <dbReference type="ARBA" id="ARBA00009773"/>
    </source>
</evidence>
<evidence type="ECO:0000256" key="3">
    <source>
        <dbReference type="ARBA" id="ARBA00022448"/>
    </source>
</evidence>
<reference evidence="10 11" key="1">
    <citation type="submission" date="2018-08" db="EMBL/GenBank/DDBJ databases">
        <title>Diversity &amp; Physiological Properties of Lignin-Decomposing Actinobacteria from Soil.</title>
        <authorList>
            <person name="Roh S.G."/>
            <person name="Kim S.B."/>
        </authorList>
    </citation>
    <scope>NUCLEOTIDE SEQUENCE [LARGE SCALE GENOMIC DNA]</scope>
    <source>
        <strain evidence="10 11">MMS17-GH009</strain>
    </source>
</reference>
<comment type="subcellular location">
    <subcellularLocation>
        <location evidence="1">Cell membrane</location>
        <topology evidence="1">Multi-pass membrane protein</topology>
    </subcellularLocation>
</comment>
<feature type="transmembrane region" description="Helical" evidence="9">
    <location>
        <begin position="164"/>
        <end position="182"/>
    </location>
</feature>
<dbReference type="GO" id="GO:0055085">
    <property type="term" value="P:transmembrane transport"/>
    <property type="evidence" value="ECO:0007669"/>
    <property type="project" value="TreeGrafter"/>
</dbReference>
<feature type="region of interest" description="Disordered" evidence="8">
    <location>
        <begin position="72"/>
        <end position="106"/>
    </location>
</feature>
<dbReference type="InterPro" id="IPR002549">
    <property type="entry name" value="AI-2E-like"/>
</dbReference>
<accession>A0A372ZZ38</accession>
<keyword evidence="7 9" id="KW-0472">Membrane</keyword>
<evidence type="ECO:0000256" key="9">
    <source>
        <dbReference type="SAM" id="Phobius"/>
    </source>
</evidence>
<dbReference type="GO" id="GO:0005886">
    <property type="term" value="C:plasma membrane"/>
    <property type="evidence" value="ECO:0007669"/>
    <property type="project" value="UniProtKB-SubCell"/>
</dbReference>
<keyword evidence="4" id="KW-1003">Cell membrane</keyword>
<feature type="region of interest" description="Disordered" evidence="8">
    <location>
        <begin position="488"/>
        <end position="517"/>
    </location>
</feature>
<evidence type="ECO:0000313" key="11">
    <source>
        <dbReference type="Proteomes" id="UP000263377"/>
    </source>
</evidence>
<evidence type="ECO:0000256" key="8">
    <source>
        <dbReference type="SAM" id="MobiDB-lite"/>
    </source>
</evidence>
<evidence type="ECO:0000256" key="1">
    <source>
        <dbReference type="ARBA" id="ARBA00004651"/>
    </source>
</evidence>
<evidence type="ECO:0000256" key="7">
    <source>
        <dbReference type="ARBA" id="ARBA00023136"/>
    </source>
</evidence>
<dbReference type="AlphaFoldDB" id="A0A372ZZ38"/>
<evidence type="ECO:0000313" key="10">
    <source>
        <dbReference type="EMBL" id="RGD61168.1"/>
    </source>
</evidence>
<feature type="transmembrane region" description="Helical" evidence="9">
    <location>
        <begin position="400"/>
        <end position="422"/>
    </location>
</feature>
<feature type="transmembrane region" description="Helical" evidence="9">
    <location>
        <begin position="141"/>
        <end position="158"/>
    </location>
</feature>
<dbReference type="Pfam" id="PF01594">
    <property type="entry name" value="AI-2E_transport"/>
    <property type="match status" value="1"/>
</dbReference>
<protein>
    <submittedName>
        <fullName evidence="10">AI-2E family transporter</fullName>
    </submittedName>
</protein>
<keyword evidence="11" id="KW-1185">Reference proteome</keyword>
<dbReference type="PANTHER" id="PTHR21716:SF53">
    <property type="entry name" value="PERMEASE PERM-RELATED"/>
    <property type="match status" value="1"/>
</dbReference>
<dbReference type="RefSeq" id="WP_117489367.1">
    <property type="nucleotide sequence ID" value="NZ_QVIG01000001.1"/>
</dbReference>
<feature type="compositionally biased region" description="Low complexity" evidence="8">
    <location>
        <begin position="493"/>
        <end position="517"/>
    </location>
</feature>
<gene>
    <name evidence="10" type="ORF">DR950_28435</name>
</gene>
<evidence type="ECO:0000256" key="6">
    <source>
        <dbReference type="ARBA" id="ARBA00022989"/>
    </source>
</evidence>
<comment type="similarity">
    <text evidence="2">Belongs to the autoinducer-2 exporter (AI-2E) (TC 2.A.86) family.</text>
</comment>
<comment type="caution">
    <text evidence="10">The sequence shown here is derived from an EMBL/GenBank/DDBJ whole genome shotgun (WGS) entry which is preliminary data.</text>
</comment>
<dbReference type="PANTHER" id="PTHR21716">
    <property type="entry name" value="TRANSMEMBRANE PROTEIN"/>
    <property type="match status" value="1"/>
</dbReference>
<dbReference type="EMBL" id="QVIG01000001">
    <property type="protein sequence ID" value="RGD61168.1"/>
    <property type="molecule type" value="Genomic_DNA"/>
</dbReference>
<feature type="transmembrane region" description="Helical" evidence="9">
    <location>
        <begin position="334"/>
        <end position="354"/>
    </location>
</feature>
<organism evidence="10 11">
    <name type="scientific">Kitasatospora xanthocidica</name>
    <dbReference type="NCBI Taxonomy" id="83382"/>
    <lineage>
        <taxon>Bacteria</taxon>
        <taxon>Bacillati</taxon>
        <taxon>Actinomycetota</taxon>
        <taxon>Actinomycetes</taxon>
        <taxon>Kitasatosporales</taxon>
        <taxon>Streptomycetaceae</taxon>
        <taxon>Kitasatospora</taxon>
    </lineage>
</organism>
<keyword evidence="5 9" id="KW-0812">Transmembrane</keyword>
<feature type="transmembrane region" description="Helical" evidence="9">
    <location>
        <begin position="366"/>
        <end position="393"/>
    </location>
</feature>
<feature type="transmembrane region" description="Helical" evidence="9">
    <location>
        <begin position="280"/>
        <end position="300"/>
    </location>
</feature>
<feature type="transmembrane region" description="Helical" evidence="9">
    <location>
        <begin position="194"/>
        <end position="215"/>
    </location>
</feature>
<sequence>MARGGKAFKAVAKGMAVVASAAAVIERRRRAAMAADPHEPALPALAEGPVPALVDGHVPALVEAPGPVPVPRAVPVPQADPAPAAEPVPPSAAPAPTAPVAQPAPAAPAAHVGLGREYHPGRPATPAEAVPWGLRVAAESTWRLLLLGAALYVVFYVVDMLRLVAFSVLASLLITALLEPSVSWLRRHGVPRSLAAGGVFLSGLAGIGLVGWFVVWQVSTNLSDVTTQVKTGVNQLRDWLVTGPLHLTQQQITDFANQITKAITTNTDQLTSASITGAQIAVEVLTALLMTFFTTFFFLYDGAKIWNWALRGLPRHSRFAMAGAGPKAWATLTAYVRGTVCVAFIDALCIGIGVDLLGVPLALPLAVIIFLGAFVPLVGALITGTVAVLIALVTQGPWTALMVLVVLVAVMQVESHILQPLILGRAVRVHPLGVVLGVAAGGIIGGIGGAVVAVPLIAVTNTVVAHLRRRNEAGQAVFTALEAAREAAERTAGRPAEPAAERTAAAHPAPSAAPATD</sequence>
<dbReference type="Proteomes" id="UP000263377">
    <property type="component" value="Unassembled WGS sequence"/>
</dbReference>
<keyword evidence="6 9" id="KW-1133">Transmembrane helix</keyword>